<gene>
    <name evidence="1" type="ORF">LTR77_009679</name>
</gene>
<keyword evidence="2" id="KW-1185">Reference proteome</keyword>
<evidence type="ECO:0000313" key="1">
    <source>
        <dbReference type="EMBL" id="KAK5164473.1"/>
    </source>
</evidence>
<dbReference type="AlphaFoldDB" id="A0AAV9NXM5"/>
<protein>
    <submittedName>
        <fullName evidence="1">Uncharacterized protein</fullName>
    </submittedName>
</protein>
<evidence type="ECO:0000313" key="2">
    <source>
        <dbReference type="Proteomes" id="UP001337655"/>
    </source>
</evidence>
<sequence>MSHHHPLLRALGLAIDTSLTDWESYTHHLRTLPSLDAVTVLDPGTPATTAKVLEYVLHTLPQRHGILVKAYGDPGLDLVVLPVDCERLLDHLQDSDEGGEWFKGFVKSKRFIGKVLRMEDEVASAEKARLQSLRRLKADWIVLKEQEMGRLDARKVEALVEAMEVVGVELVGVEGFEAFGEEGDEELVAEECRRV</sequence>
<dbReference type="EMBL" id="JAVRRT010000019">
    <property type="protein sequence ID" value="KAK5164473.1"/>
    <property type="molecule type" value="Genomic_DNA"/>
</dbReference>
<proteinExistence type="predicted"/>
<reference evidence="1 2" key="1">
    <citation type="submission" date="2023-08" db="EMBL/GenBank/DDBJ databases">
        <title>Black Yeasts Isolated from many extreme environments.</title>
        <authorList>
            <person name="Coleine C."/>
            <person name="Stajich J.E."/>
            <person name="Selbmann L."/>
        </authorList>
    </citation>
    <scope>NUCLEOTIDE SEQUENCE [LARGE SCALE GENOMIC DNA]</scope>
    <source>
        <strain evidence="1 2">CCFEE 5935</strain>
    </source>
</reference>
<dbReference type="Proteomes" id="UP001337655">
    <property type="component" value="Unassembled WGS sequence"/>
</dbReference>
<name>A0AAV9NXM5_9PEZI</name>
<dbReference type="GeneID" id="89931009"/>
<organism evidence="1 2">
    <name type="scientific">Saxophila tyrrhenica</name>
    <dbReference type="NCBI Taxonomy" id="1690608"/>
    <lineage>
        <taxon>Eukaryota</taxon>
        <taxon>Fungi</taxon>
        <taxon>Dikarya</taxon>
        <taxon>Ascomycota</taxon>
        <taxon>Pezizomycotina</taxon>
        <taxon>Dothideomycetes</taxon>
        <taxon>Dothideomycetidae</taxon>
        <taxon>Mycosphaerellales</taxon>
        <taxon>Extremaceae</taxon>
        <taxon>Saxophila</taxon>
    </lineage>
</organism>
<accession>A0AAV9NXM5</accession>
<dbReference type="RefSeq" id="XP_064654721.1">
    <property type="nucleotide sequence ID" value="XM_064806905.1"/>
</dbReference>
<comment type="caution">
    <text evidence="1">The sequence shown here is derived from an EMBL/GenBank/DDBJ whole genome shotgun (WGS) entry which is preliminary data.</text>
</comment>